<feature type="signal peptide" evidence="24">
    <location>
        <begin position="1"/>
        <end position="19"/>
    </location>
</feature>
<dbReference type="Gene3D" id="1.50.40.10">
    <property type="entry name" value="Mitochondrial carrier domain"/>
    <property type="match status" value="1"/>
</dbReference>
<dbReference type="InterPro" id="IPR036892">
    <property type="entry name" value="L27_dom_sf"/>
</dbReference>
<keyword evidence="24" id="KW-0732">Signal</keyword>
<dbReference type="Gene3D" id="1.10.287.650">
    <property type="entry name" value="L27 domain"/>
    <property type="match status" value="1"/>
</dbReference>
<evidence type="ECO:0000256" key="6">
    <source>
        <dbReference type="ARBA" id="ARBA00008546"/>
    </source>
</evidence>
<dbReference type="SUPFAM" id="SSF101288">
    <property type="entry name" value="L27 domain"/>
    <property type="match status" value="1"/>
</dbReference>
<feature type="transmembrane region" description="Helical" evidence="23">
    <location>
        <begin position="95"/>
        <end position="121"/>
    </location>
</feature>
<keyword evidence="8" id="KW-0813">Transport</keyword>
<feature type="repeat" description="Solcar" evidence="22">
    <location>
        <begin position="182"/>
        <end position="274"/>
    </location>
</feature>
<evidence type="ECO:0000256" key="3">
    <source>
        <dbReference type="ARBA" id="ARBA00004448"/>
    </source>
</evidence>
<dbReference type="GO" id="GO:0005886">
    <property type="term" value="C:plasma membrane"/>
    <property type="evidence" value="ECO:0007669"/>
    <property type="project" value="UniProtKB-SubCell"/>
</dbReference>
<reference evidence="27" key="1">
    <citation type="journal article" date="2020" name="J Insects Food Feed">
        <title>The yellow mealworm (Tenebrio molitor) genome: a resource for the emerging insects as food and feed industry.</title>
        <authorList>
            <person name="Eriksson T."/>
            <person name="Andere A."/>
            <person name="Kelstrup H."/>
            <person name="Emery V."/>
            <person name="Picard C."/>
        </authorList>
    </citation>
    <scope>NUCLEOTIDE SEQUENCE</scope>
    <source>
        <strain evidence="27">Stoneville</strain>
        <tissue evidence="27">Whole head</tissue>
    </source>
</reference>
<feature type="repeat" description="Solcar" evidence="22">
    <location>
        <begin position="287"/>
        <end position="377"/>
    </location>
</feature>
<keyword evidence="14" id="KW-0999">Mitochondrion inner membrane</keyword>
<dbReference type="InterPro" id="IPR004172">
    <property type="entry name" value="L27_dom"/>
</dbReference>
<dbReference type="Pfam" id="PF05434">
    <property type="entry name" value="Tmemb_9"/>
    <property type="match status" value="1"/>
</dbReference>
<keyword evidence="17 23" id="KW-1133">Transmembrane helix</keyword>
<dbReference type="GO" id="GO:0005743">
    <property type="term" value="C:mitochondrial inner membrane"/>
    <property type="evidence" value="ECO:0007669"/>
    <property type="project" value="UniProtKB-SubCell"/>
</dbReference>
<dbReference type="InterPro" id="IPR008853">
    <property type="entry name" value="TMEM9/TMEM9B"/>
</dbReference>
<dbReference type="FunFam" id="1.50.40.10:FF:000002">
    <property type="entry name" value="Putative ADP/ATP translocase 2-like"/>
    <property type="match status" value="1"/>
</dbReference>
<accession>A0A8J6H6Z1</accession>
<dbReference type="GO" id="GO:1901029">
    <property type="term" value="P:negative regulation of mitochondrial outer membrane permeabilization involved in apoptotic signaling pathway"/>
    <property type="evidence" value="ECO:0007669"/>
    <property type="project" value="TreeGrafter"/>
</dbReference>
<comment type="similarity">
    <text evidence="5">Belongs to the TMEM9 family.</text>
</comment>
<evidence type="ECO:0000256" key="2">
    <source>
        <dbReference type="ARBA" id="ARBA00004282"/>
    </source>
</evidence>
<dbReference type="InterPro" id="IPR036034">
    <property type="entry name" value="PDZ_sf"/>
</dbReference>
<dbReference type="FunFam" id="2.30.42.10:FF:000076">
    <property type="entry name" value="Protein lin-7 homolog"/>
    <property type="match status" value="1"/>
</dbReference>
<dbReference type="InterPro" id="IPR014775">
    <property type="entry name" value="L27_C"/>
</dbReference>
<dbReference type="GO" id="GO:0070161">
    <property type="term" value="C:anchoring junction"/>
    <property type="evidence" value="ECO:0007669"/>
    <property type="project" value="UniProtKB-SubCell"/>
</dbReference>
<feature type="domain" description="L27" evidence="26">
    <location>
        <begin position="519"/>
        <end position="574"/>
    </location>
</feature>
<evidence type="ECO:0000256" key="7">
    <source>
        <dbReference type="ARBA" id="ARBA00011245"/>
    </source>
</evidence>
<dbReference type="InterPro" id="IPR018108">
    <property type="entry name" value="MCP_transmembrane"/>
</dbReference>
<dbReference type="Gene3D" id="2.30.42.10">
    <property type="match status" value="1"/>
</dbReference>
<evidence type="ECO:0000313" key="28">
    <source>
        <dbReference type="Proteomes" id="UP000719412"/>
    </source>
</evidence>
<dbReference type="EMBL" id="JABDTM020028470">
    <property type="protein sequence ID" value="KAH0808876.1"/>
    <property type="molecule type" value="Genomic_DNA"/>
</dbReference>
<dbReference type="SUPFAM" id="SSF103506">
    <property type="entry name" value="Mitochondrial carrier"/>
    <property type="match status" value="1"/>
</dbReference>
<dbReference type="InterPro" id="IPR002113">
    <property type="entry name" value="ADT_euk_type"/>
</dbReference>
<dbReference type="PANTHER" id="PTHR45635:SF40">
    <property type="entry name" value="ADP_ATP TRANSLOCASE 4"/>
    <property type="match status" value="1"/>
</dbReference>
<comment type="catalytic activity">
    <reaction evidence="20">
        <text>ADP(in) + ATP(out) = ADP(out) + ATP(in)</text>
        <dbReference type="Rhea" id="RHEA:34999"/>
        <dbReference type="ChEBI" id="CHEBI:30616"/>
        <dbReference type="ChEBI" id="CHEBI:456216"/>
    </reaction>
    <physiologicalReaction direction="left-to-right" evidence="20">
        <dbReference type="Rhea" id="RHEA:35000"/>
    </physiologicalReaction>
</comment>
<evidence type="ECO:0000256" key="4">
    <source>
        <dbReference type="ARBA" id="ARBA00006375"/>
    </source>
</evidence>
<dbReference type="GO" id="GO:0005471">
    <property type="term" value="F:ATP:ADP antiporter activity"/>
    <property type="evidence" value="ECO:0007669"/>
    <property type="project" value="InterPro"/>
</dbReference>
<comment type="similarity">
    <text evidence="6">Belongs to the lin-7 family.</text>
</comment>
<evidence type="ECO:0000256" key="15">
    <source>
        <dbReference type="ARBA" id="ARBA00022927"/>
    </source>
</evidence>
<dbReference type="PROSITE" id="PS50920">
    <property type="entry name" value="SOLCAR"/>
    <property type="match status" value="3"/>
</dbReference>
<keyword evidence="16" id="KW-0965">Cell junction</keyword>
<dbReference type="SMART" id="SM00228">
    <property type="entry name" value="PDZ"/>
    <property type="match status" value="1"/>
</dbReference>
<evidence type="ECO:0000256" key="23">
    <source>
        <dbReference type="SAM" id="Phobius"/>
    </source>
</evidence>
<dbReference type="GO" id="GO:0005765">
    <property type="term" value="C:lysosomal membrane"/>
    <property type="evidence" value="ECO:0007669"/>
    <property type="project" value="InterPro"/>
</dbReference>
<evidence type="ECO:0000256" key="10">
    <source>
        <dbReference type="ARBA" id="ARBA00022475"/>
    </source>
</evidence>
<keyword evidence="18" id="KW-0496">Mitochondrion</keyword>
<evidence type="ECO:0000256" key="19">
    <source>
        <dbReference type="ARBA" id="ARBA00023136"/>
    </source>
</evidence>
<organism evidence="27 28">
    <name type="scientific">Tenebrio molitor</name>
    <name type="common">Yellow mealworm beetle</name>
    <dbReference type="NCBI Taxonomy" id="7067"/>
    <lineage>
        <taxon>Eukaryota</taxon>
        <taxon>Metazoa</taxon>
        <taxon>Ecdysozoa</taxon>
        <taxon>Arthropoda</taxon>
        <taxon>Hexapoda</taxon>
        <taxon>Insecta</taxon>
        <taxon>Pterygota</taxon>
        <taxon>Neoptera</taxon>
        <taxon>Endopterygota</taxon>
        <taxon>Coleoptera</taxon>
        <taxon>Polyphaga</taxon>
        <taxon>Cucujiformia</taxon>
        <taxon>Tenebrionidae</taxon>
        <taxon>Tenebrio</taxon>
    </lineage>
</organism>
<evidence type="ECO:0000256" key="13">
    <source>
        <dbReference type="ARBA" id="ARBA00022737"/>
    </source>
</evidence>
<keyword evidence="19 22" id="KW-0472">Membrane</keyword>
<evidence type="ECO:0000256" key="5">
    <source>
        <dbReference type="ARBA" id="ARBA00007264"/>
    </source>
</evidence>
<dbReference type="Pfam" id="PF00153">
    <property type="entry name" value="Mito_carr"/>
    <property type="match status" value="3"/>
</dbReference>
<dbReference type="Proteomes" id="UP000719412">
    <property type="component" value="Unassembled WGS sequence"/>
</dbReference>
<evidence type="ECO:0000256" key="24">
    <source>
        <dbReference type="SAM" id="SignalP"/>
    </source>
</evidence>
<feature type="transmembrane region" description="Helical" evidence="23">
    <location>
        <begin position="386"/>
        <end position="407"/>
    </location>
</feature>
<dbReference type="PROSITE" id="PS51022">
    <property type="entry name" value="L27"/>
    <property type="match status" value="1"/>
</dbReference>
<evidence type="ECO:0000256" key="11">
    <source>
        <dbReference type="ARBA" id="ARBA00022483"/>
    </source>
</evidence>
<sequence>MKQAVALLCIFSAVVLSQAQSYDDKRCKCICPSISSVTNSTETSHMARIMYISNVPPKKCNCDGVILPKIGRELQGKEQEFCPRCECKYENRNTGIIKVVVIIVIWVISILVIYMAFLIILDPLLNKRIKGNYQEHTNEDDEASTAGPMYHNMSLRGNVLNRVGHQQDKWKKQSTKMPTDPVRFAKDFLAGGISAAVSKTAVAPIERVKLLLQVQAASKQITAETQYKGIVDCLIRIPKEQGFISFWRGNLANVIRYFPTQALNFAFKDVYKQMFLGGVDKNTQFWRYFAGNLASGGAAGATSLCFVYPLDYARTRLGADVGKGKAERQYSGLFDCIKKTVKTDGVIGLYRGFFVSVQGIIIYRASYFGFFDTAKGMLPDPKNTPFLISFAIAQIVTTVSGITSYPFDTVRRRMMMQSGRAKADIMYKNTLDCWVKIGKTEGPRAFFKGAFSNVLRVFSEKRNSFENNLIKTSGSTSGEFRFRWADVSEPELSVVIHLSNKSGPLFMYEMAQIGEPLTLHRDIKRSIELLEKLQKSGEVPATKLAALQKVLQSDFLNAVREVYEHVYETVDIQGSQDVRASATAKATVAAFAASEGHAHPRVVELPKTEEGLGFNVMGGKEQNSPIYISRIIPGGVADRHGGLKRGDQLLSVNGVSVEGENHEKAVELLKQAHGSVKLVVRYTPKVLEEMELRFDKQRARRRQQYN</sequence>
<feature type="domain" description="PDZ" evidence="25">
    <location>
        <begin position="602"/>
        <end position="684"/>
    </location>
</feature>
<feature type="repeat" description="Solcar" evidence="22">
    <location>
        <begin position="384"/>
        <end position="474"/>
    </location>
</feature>
<comment type="similarity">
    <text evidence="4">Belongs to the mitochondrial carrier (TC 2.A.29) family.</text>
</comment>
<dbReference type="GO" id="GO:0015031">
    <property type="term" value="P:protein transport"/>
    <property type="evidence" value="ECO:0007669"/>
    <property type="project" value="UniProtKB-KW"/>
</dbReference>
<dbReference type="PRINTS" id="PR00927">
    <property type="entry name" value="ADPTRNSLCASE"/>
</dbReference>
<comment type="subunit">
    <text evidence="7">Monomer.</text>
</comment>
<dbReference type="InterPro" id="IPR002067">
    <property type="entry name" value="MCP"/>
</dbReference>
<evidence type="ECO:0000256" key="14">
    <source>
        <dbReference type="ARBA" id="ARBA00022792"/>
    </source>
</evidence>
<feature type="transmembrane region" description="Helical" evidence="23">
    <location>
        <begin position="348"/>
        <end position="366"/>
    </location>
</feature>
<keyword evidence="11" id="KW-0268">Exocytosis</keyword>
<dbReference type="PRINTS" id="PR00926">
    <property type="entry name" value="MITOCARRIER"/>
</dbReference>
<dbReference type="Pfam" id="PF00595">
    <property type="entry name" value="PDZ"/>
    <property type="match status" value="1"/>
</dbReference>
<evidence type="ECO:0000256" key="1">
    <source>
        <dbReference type="ARBA" id="ARBA00004202"/>
    </source>
</evidence>
<proteinExistence type="inferred from homology"/>
<dbReference type="PROSITE" id="PS50106">
    <property type="entry name" value="PDZ"/>
    <property type="match status" value="1"/>
</dbReference>
<keyword evidence="9" id="KW-0050">Antiport</keyword>
<gene>
    <name evidence="27" type="ORF">GEV33_013914</name>
</gene>
<keyword evidence="28" id="KW-1185">Reference proteome</keyword>
<dbReference type="GO" id="GO:0140021">
    <property type="term" value="P:mitochondrial ADP transmembrane transport"/>
    <property type="evidence" value="ECO:0007669"/>
    <property type="project" value="InterPro"/>
</dbReference>
<evidence type="ECO:0000256" key="8">
    <source>
        <dbReference type="ARBA" id="ARBA00022448"/>
    </source>
</evidence>
<dbReference type="PANTHER" id="PTHR45635">
    <property type="entry name" value="ADP,ATP CARRIER PROTEIN 1-RELATED-RELATED"/>
    <property type="match status" value="1"/>
</dbReference>
<reference evidence="27" key="2">
    <citation type="submission" date="2021-08" db="EMBL/GenBank/DDBJ databases">
        <authorList>
            <person name="Eriksson T."/>
        </authorList>
    </citation>
    <scope>NUCLEOTIDE SEQUENCE</scope>
    <source>
        <strain evidence="27">Stoneville</strain>
        <tissue evidence="27">Whole head</tissue>
    </source>
</reference>
<evidence type="ECO:0000256" key="17">
    <source>
        <dbReference type="ARBA" id="ARBA00022989"/>
    </source>
</evidence>
<dbReference type="Pfam" id="PF02828">
    <property type="entry name" value="L27"/>
    <property type="match status" value="1"/>
</dbReference>
<evidence type="ECO:0000256" key="20">
    <source>
        <dbReference type="ARBA" id="ARBA00024143"/>
    </source>
</evidence>
<evidence type="ECO:0000256" key="12">
    <source>
        <dbReference type="ARBA" id="ARBA00022692"/>
    </source>
</evidence>
<evidence type="ECO:0000256" key="9">
    <source>
        <dbReference type="ARBA" id="ARBA00022449"/>
    </source>
</evidence>
<evidence type="ECO:0000259" key="26">
    <source>
        <dbReference type="PROSITE" id="PS51022"/>
    </source>
</evidence>
<comment type="subcellular location">
    <subcellularLocation>
        <location evidence="2">Cell junction</location>
    </subcellularLocation>
    <subcellularLocation>
        <location evidence="1">Cell membrane</location>
        <topology evidence="1">Peripheral membrane protein</topology>
    </subcellularLocation>
    <subcellularLocation>
        <location evidence="3">Mitochondrion inner membrane</location>
        <topology evidence="3">Multi-pass membrane protein</topology>
    </subcellularLocation>
</comment>
<evidence type="ECO:0000256" key="22">
    <source>
        <dbReference type="PROSITE-ProRule" id="PRU00282"/>
    </source>
</evidence>
<dbReference type="CDD" id="cd06796">
    <property type="entry name" value="PDZ_Lin-7-like"/>
    <property type="match status" value="1"/>
</dbReference>
<keyword evidence="12 22" id="KW-0812">Transmembrane</keyword>
<dbReference type="InterPro" id="IPR001478">
    <property type="entry name" value="PDZ"/>
</dbReference>
<evidence type="ECO:0000313" key="27">
    <source>
        <dbReference type="EMBL" id="KAH0808876.1"/>
    </source>
</evidence>
<protein>
    <submittedName>
        <fullName evidence="27">Uncharacterized protein</fullName>
    </submittedName>
</protein>
<evidence type="ECO:0000256" key="18">
    <source>
        <dbReference type="ARBA" id="ARBA00023128"/>
    </source>
</evidence>
<dbReference type="GO" id="GO:0006887">
    <property type="term" value="P:exocytosis"/>
    <property type="evidence" value="ECO:0007669"/>
    <property type="project" value="UniProtKB-KW"/>
</dbReference>
<evidence type="ECO:0000259" key="25">
    <source>
        <dbReference type="PROSITE" id="PS50106"/>
    </source>
</evidence>
<keyword evidence="13" id="KW-0677">Repeat</keyword>
<comment type="caution">
    <text evidence="27">The sequence shown here is derived from an EMBL/GenBank/DDBJ whole genome shotgun (WGS) entry which is preliminary data.</text>
</comment>
<evidence type="ECO:0000256" key="16">
    <source>
        <dbReference type="ARBA" id="ARBA00022949"/>
    </source>
</evidence>
<dbReference type="AlphaFoldDB" id="A0A8J6H6Z1"/>
<comment type="function">
    <text evidence="21">ADP:ATP antiporter that mediates import of ADP into the mitochondrial matrix for ATP synthesis, and export of ATP out to fuel the cell. Cycles between the cytoplasmic-open state (c-state) and the matrix-open state (m-state): operates by the alternating access mechanism with a single substrate-binding site intermittently exposed to either the cytosolic (c-state) or matrix (m-state) side of the inner mitochondrial membrane.</text>
</comment>
<dbReference type="SUPFAM" id="SSF50156">
    <property type="entry name" value="PDZ domain-like"/>
    <property type="match status" value="1"/>
</dbReference>
<evidence type="ECO:0000256" key="21">
    <source>
        <dbReference type="ARBA" id="ARBA00045250"/>
    </source>
</evidence>
<dbReference type="GO" id="GO:1990544">
    <property type="term" value="P:mitochondrial ATP transmembrane transport"/>
    <property type="evidence" value="ECO:0007669"/>
    <property type="project" value="InterPro"/>
</dbReference>
<dbReference type="SMART" id="SM00569">
    <property type="entry name" value="L27"/>
    <property type="match status" value="1"/>
</dbReference>
<keyword evidence="10" id="KW-1003">Cell membrane</keyword>
<dbReference type="InterPro" id="IPR023395">
    <property type="entry name" value="MCP_dom_sf"/>
</dbReference>
<feature type="chain" id="PRO_5035228003" evidence="24">
    <location>
        <begin position="20"/>
        <end position="706"/>
    </location>
</feature>
<name>A0A8J6H6Z1_TENMO</name>
<keyword evidence="15" id="KW-0653">Protein transport</keyword>